<gene>
    <name evidence="5 7" type="primary">hrcA</name>
    <name evidence="8" type="ORF">HT99x_003380</name>
    <name evidence="7" type="ORF">HT99x_01043</name>
</gene>
<reference evidence="8" key="3">
    <citation type="submission" date="2021-06" db="EMBL/GenBank/DDBJ databases">
        <title>Genomic Description and Analysis of Intracellular Bacteria, Candidatus Berkiella cookevillensis and Candidatus Berkiella aquae.</title>
        <authorList>
            <person name="Kidane D.T."/>
            <person name="Mehari Y.T."/>
            <person name="Rice F.C."/>
            <person name="Arivett B.A."/>
            <person name="Farone A.L."/>
            <person name="Berk S.G."/>
            <person name="Farone M.B."/>
        </authorList>
    </citation>
    <scope>NUCLEOTIDE SEQUENCE</scope>
    <source>
        <strain evidence="8">HT99</strain>
    </source>
</reference>
<evidence type="ECO:0000259" key="6">
    <source>
        <dbReference type="Pfam" id="PF01628"/>
    </source>
</evidence>
<evidence type="ECO:0000256" key="4">
    <source>
        <dbReference type="ARBA" id="ARBA00023163"/>
    </source>
</evidence>
<feature type="domain" description="Heat-inducible transcription repressor HrcA C-terminal" evidence="6">
    <location>
        <begin position="109"/>
        <end position="325"/>
    </location>
</feature>
<proteinExistence type="inferred from homology"/>
<protein>
    <recommendedName>
        <fullName evidence="5">Heat-inducible transcription repressor HrcA</fullName>
    </recommendedName>
</protein>
<dbReference type="PATRIC" id="fig|1590043.3.peg.1053"/>
<reference evidence="7" key="1">
    <citation type="submission" date="2015-09" db="EMBL/GenBank/DDBJ databases">
        <title>Draft Genome Sequences of Two Novel Amoeba-resistant Intranuclear Bacteria, Candidatus Berkiella cookevillensis and Candidatus Berkiella aquae.</title>
        <authorList>
            <person name="Mehari Y.T."/>
            <person name="Arivett B.A."/>
            <person name="Farone A.L."/>
            <person name="Gunderson J.H."/>
            <person name="Farone M.B."/>
        </authorList>
    </citation>
    <scope>NUCLEOTIDE SEQUENCE [LARGE SCALE GENOMIC DNA]</scope>
    <source>
        <strain evidence="7">HT99</strain>
    </source>
</reference>
<dbReference type="InterPro" id="IPR023120">
    <property type="entry name" value="WHTH_transcript_rep_HrcA_IDD"/>
</dbReference>
<dbReference type="HAMAP" id="MF_00081">
    <property type="entry name" value="HrcA"/>
    <property type="match status" value="1"/>
</dbReference>
<evidence type="ECO:0000313" key="8">
    <source>
        <dbReference type="EMBL" id="MCS5710459.1"/>
    </source>
</evidence>
<dbReference type="EMBL" id="LKAJ01000003">
    <property type="protein sequence ID" value="KRG21850.1"/>
    <property type="molecule type" value="Genomic_DNA"/>
</dbReference>
<dbReference type="NCBIfam" id="TIGR00331">
    <property type="entry name" value="hrcA"/>
    <property type="match status" value="1"/>
</dbReference>
<comment type="function">
    <text evidence="5">Negative regulator of class I heat shock genes (grpE-dnaK-dnaJ and groELS operons). Prevents heat-shock induction of these operons.</text>
</comment>
<keyword evidence="2 5" id="KW-0805">Transcription regulation</keyword>
<dbReference type="InterPro" id="IPR021153">
    <property type="entry name" value="HrcA_C"/>
</dbReference>
<accession>A0A0Q9YWF3</accession>
<dbReference type="PANTHER" id="PTHR34824">
    <property type="entry name" value="HEAT-INDUCIBLE TRANSCRIPTION REPRESSOR HRCA"/>
    <property type="match status" value="1"/>
</dbReference>
<keyword evidence="3 5" id="KW-0346">Stress response</keyword>
<name>A0A0Q9YWF3_9GAMM</name>
<dbReference type="SUPFAM" id="SSF46785">
    <property type="entry name" value="Winged helix' DNA-binding domain"/>
    <property type="match status" value="1"/>
</dbReference>
<dbReference type="RefSeq" id="WP_075065674.1">
    <property type="nucleotide sequence ID" value="NZ_LKAJ02000001.1"/>
</dbReference>
<sequence>MTANSISERAQLLLKHLVELYIRDGQPVGSKTLVCEAFPSLSTATVRKVLCDLEEKGFLASPHTSAGRIPTTAGIRFFVDSLLSVHPLDAKEARKVEEQLDPSQPTNHLIVNASNVLSELTHMVGIVTMPHREHQILRHVEFLPLADYRVLVVLVFNDREVQNRIIVTQQKYTASELTQASNFLNQHFAGKDLYAARQELLQSLSQDRTQMDSLMKAVVDVASQAFIPKKQQEEYYLAGHQNLVTPGGITQLERVFDAFKQKQHILQLLDHCLQTEGVQMFIGEESGYDAFRECSVITSCYKIDGETVGVLGVIGPTRMRYDKVIPIVELTAKILETLLKHDN</sequence>
<dbReference type="InterPro" id="IPR036390">
    <property type="entry name" value="WH_DNA-bd_sf"/>
</dbReference>
<evidence type="ECO:0000256" key="1">
    <source>
        <dbReference type="ARBA" id="ARBA00022491"/>
    </source>
</evidence>
<dbReference type="PANTHER" id="PTHR34824:SF1">
    <property type="entry name" value="HEAT-INDUCIBLE TRANSCRIPTION REPRESSOR HRCA"/>
    <property type="match status" value="1"/>
</dbReference>
<dbReference type="InterPro" id="IPR036388">
    <property type="entry name" value="WH-like_DNA-bd_sf"/>
</dbReference>
<dbReference type="InterPro" id="IPR029016">
    <property type="entry name" value="GAF-like_dom_sf"/>
</dbReference>
<dbReference type="Gene3D" id="1.10.10.10">
    <property type="entry name" value="Winged helix-like DNA-binding domain superfamily/Winged helix DNA-binding domain"/>
    <property type="match status" value="1"/>
</dbReference>
<comment type="caution">
    <text evidence="7">The sequence shown here is derived from an EMBL/GenBank/DDBJ whole genome shotgun (WGS) entry which is preliminary data.</text>
</comment>
<evidence type="ECO:0000256" key="2">
    <source>
        <dbReference type="ARBA" id="ARBA00023015"/>
    </source>
</evidence>
<keyword evidence="9" id="KW-1185">Reference proteome</keyword>
<dbReference type="Gene3D" id="3.30.390.60">
    <property type="entry name" value="Heat-inducible transcription repressor hrca homolog, domain 3"/>
    <property type="match status" value="1"/>
</dbReference>
<dbReference type="InterPro" id="IPR002571">
    <property type="entry name" value="HrcA"/>
</dbReference>
<dbReference type="Proteomes" id="UP000051497">
    <property type="component" value="Unassembled WGS sequence"/>
</dbReference>
<keyword evidence="1 5" id="KW-0678">Repressor</keyword>
<evidence type="ECO:0000313" key="9">
    <source>
        <dbReference type="Proteomes" id="UP000051497"/>
    </source>
</evidence>
<dbReference type="OrthoDB" id="9783139at2"/>
<comment type="similarity">
    <text evidence="5">Belongs to the HrcA family.</text>
</comment>
<dbReference type="AlphaFoldDB" id="A0A0Q9YWF3"/>
<keyword evidence="4 5" id="KW-0804">Transcription</keyword>
<dbReference type="GO" id="GO:0045892">
    <property type="term" value="P:negative regulation of DNA-templated transcription"/>
    <property type="evidence" value="ECO:0007669"/>
    <property type="project" value="UniProtKB-UniRule"/>
</dbReference>
<dbReference type="GO" id="GO:0003677">
    <property type="term" value="F:DNA binding"/>
    <property type="evidence" value="ECO:0007669"/>
    <property type="project" value="InterPro"/>
</dbReference>
<dbReference type="EMBL" id="LKAJ02000001">
    <property type="protein sequence ID" value="MCS5710459.1"/>
    <property type="molecule type" value="Genomic_DNA"/>
</dbReference>
<evidence type="ECO:0000256" key="5">
    <source>
        <dbReference type="HAMAP-Rule" id="MF_00081"/>
    </source>
</evidence>
<dbReference type="PIRSF" id="PIRSF005485">
    <property type="entry name" value="HrcA"/>
    <property type="match status" value="1"/>
</dbReference>
<evidence type="ECO:0000256" key="3">
    <source>
        <dbReference type="ARBA" id="ARBA00023016"/>
    </source>
</evidence>
<evidence type="ECO:0000313" key="7">
    <source>
        <dbReference type="EMBL" id="KRG21850.1"/>
    </source>
</evidence>
<dbReference type="STRING" id="295108.HT99x_01043"/>
<reference evidence="8" key="2">
    <citation type="journal article" date="2016" name="Genome Announc.">
        <title>Draft Genome Sequences of Two Novel Amoeba-Resistant Intranuclear Bacteria, 'Candidatus Berkiella cookevillensis' and 'Candidatus Berkiella aquae'.</title>
        <authorList>
            <person name="Mehari Y.T."/>
            <person name="Arivett B.A."/>
            <person name="Farone A.L."/>
            <person name="Gunderson J.H."/>
            <person name="Farone M.B."/>
        </authorList>
    </citation>
    <scope>NUCLEOTIDE SEQUENCE</scope>
    <source>
        <strain evidence="8">HT99</strain>
    </source>
</reference>
<dbReference type="Pfam" id="PF01628">
    <property type="entry name" value="HrcA"/>
    <property type="match status" value="1"/>
</dbReference>
<organism evidence="7">
    <name type="scientific">Candidatus Berkiella aquae</name>
    <dbReference type="NCBI Taxonomy" id="295108"/>
    <lineage>
        <taxon>Bacteria</taxon>
        <taxon>Pseudomonadati</taxon>
        <taxon>Pseudomonadota</taxon>
        <taxon>Gammaproteobacteria</taxon>
        <taxon>Candidatus Berkiellales</taxon>
        <taxon>Candidatus Berkiellaceae</taxon>
        <taxon>Candidatus Berkiella</taxon>
    </lineage>
</organism>
<dbReference type="SUPFAM" id="SSF55781">
    <property type="entry name" value="GAF domain-like"/>
    <property type="match status" value="1"/>
</dbReference>
<dbReference type="Gene3D" id="3.30.450.40">
    <property type="match status" value="1"/>
</dbReference>